<evidence type="ECO:0000256" key="2">
    <source>
        <dbReference type="ARBA" id="ARBA00011738"/>
    </source>
</evidence>
<dbReference type="EC" id="3.6.1.66" evidence="10"/>
<reference evidence="12 13" key="1">
    <citation type="journal article" date="2015" name="Genome Announc.">
        <title>Expanding the biotechnology potential of lactobacilli through comparative genomics of 213 strains and associated genera.</title>
        <authorList>
            <person name="Sun Z."/>
            <person name="Harris H.M."/>
            <person name="McCann A."/>
            <person name="Guo C."/>
            <person name="Argimon S."/>
            <person name="Zhang W."/>
            <person name="Yang X."/>
            <person name="Jeffery I.B."/>
            <person name="Cooney J.C."/>
            <person name="Kagawa T.F."/>
            <person name="Liu W."/>
            <person name="Song Y."/>
            <person name="Salvetti E."/>
            <person name="Wrobel A."/>
            <person name="Rasinkangas P."/>
            <person name="Parkhill J."/>
            <person name="Rea M.C."/>
            <person name="O'Sullivan O."/>
            <person name="Ritari J."/>
            <person name="Douillard F.P."/>
            <person name="Paul Ross R."/>
            <person name="Yang R."/>
            <person name="Briner A.E."/>
            <person name="Felis G.E."/>
            <person name="de Vos W.M."/>
            <person name="Barrangou R."/>
            <person name="Klaenhammer T.R."/>
            <person name="Caufield P.W."/>
            <person name="Cui Y."/>
            <person name="Zhang H."/>
            <person name="O'Toole P.W."/>
        </authorList>
    </citation>
    <scope>NUCLEOTIDE SEQUENCE [LARGE SCALE GENOMIC DNA]</scope>
    <source>
        <strain evidence="12 13">DSM 16991</strain>
    </source>
</reference>
<dbReference type="eggNOG" id="COG0127">
    <property type="taxonomic scope" value="Bacteria"/>
</dbReference>
<dbReference type="AlphaFoldDB" id="A0A0R1WZP1"/>
<dbReference type="PANTHER" id="PTHR11067:SF9">
    <property type="entry name" value="INOSINE TRIPHOSPHATE PYROPHOSPHATASE"/>
    <property type="match status" value="1"/>
</dbReference>
<feature type="binding site" evidence="10">
    <location>
        <begin position="157"/>
        <end position="160"/>
    </location>
    <ligand>
        <name>substrate</name>
    </ligand>
</feature>
<organism evidence="12 13">
    <name type="scientific">Schleiferilactobacillus harbinensis DSM 16991</name>
    <dbReference type="NCBI Taxonomy" id="1122147"/>
    <lineage>
        <taxon>Bacteria</taxon>
        <taxon>Bacillati</taxon>
        <taxon>Bacillota</taxon>
        <taxon>Bacilli</taxon>
        <taxon>Lactobacillales</taxon>
        <taxon>Lactobacillaceae</taxon>
        <taxon>Schleiferilactobacillus</taxon>
    </lineage>
</organism>
<proteinExistence type="inferred from homology"/>
<evidence type="ECO:0000256" key="3">
    <source>
        <dbReference type="ARBA" id="ARBA00022723"/>
    </source>
</evidence>
<dbReference type="NCBIfam" id="NF011397">
    <property type="entry name" value="PRK14822.1"/>
    <property type="match status" value="1"/>
</dbReference>
<dbReference type="InterPro" id="IPR002637">
    <property type="entry name" value="RdgB/HAM1"/>
</dbReference>
<dbReference type="GO" id="GO:0000166">
    <property type="term" value="F:nucleotide binding"/>
    <property type="evidence" value="ECO:0007669"/>
    <property type="project" value="UniProtKB-KW"/>
</dbReference>
<feature type="binding site" evidence="10">
    <location>
        <position position="73"/>
    </location>
    <ligand>
        <name>Mg(2+)</name>
        <dbReference type="ChEBI" id="CHEBI:18420"/>
    </ligand>
</feature>
<comment type="subunit">
    <text evidence="2 10">Homodimer.</text>
</comment>
<keyword evidence="6 10" id="KW-0460">Magnesium</keyword>
<dbReference type="GO" id="GO:0036220">
    <property type="term" value="F:ITP diphosphatase activity"/>
    <property type="evidence" value="ECO:0007669"/>
    <property type="project" value="UniProtKB-UniRule"/>
</dbReference>
<dbReference type="Pfam" id="PF01725">
    <property type="entry name" value="Ham1p_like"/>
    <property type="match status" value="1"/>
</dbReference>
<dbReference type="Proteomes" id="UP000050949">
    <property type="component" value="Unassembled WGS sequence"/>
</dbReference>
<dbReference type="InterPro" id="IPR029001">
    <property type="entry name" value="ITPase-like_fam"/>
</dbReference>
<keyword evidence="4 10" id="KW-0547">Nucleotide-binding</keyword>
<evidence type="ECO:0000256" key="7">
    <source>
        <dbReference type="ARBA" id="ARBA00023080"/>
    </source>
</evidence>
<feature type="binding site" evidence="10">
    <location>
        <begin position="11"/>
        <end position="16"/>
    </location>
    <ligand>
        <name>substrate</name>
    </ligand>
</feature>
<dbReference type="GO" id="GO:0046872">
    <property type="term" value="F:metal ion binding"/>
    <property type="evidence" value="ECO:0007669"/>
    <property type="project" value="UniProtKB-KW"/>
</dbReference>
<evidence type="ECO:0000256" key="9">
    <source>
        <dbReference type="ARBA" id="ARBA00052017"/>
    </source>
</evidence>
<name>A0A0R1WZP1_9LACO</name>
<comment type="cofactor">
    <cofactor evidence="10">
        <name>Mg(2+)</name>
        <dbReference type="ChEBI" id="CHEBI:18420"/>
    </cofactor>
    <text evidence="10">Binds 1 Mg(2+) ion per subunit.</text>
</comment>
<dbReference type="GO" id="GO:0009117">
    <property type="term" value="P:nucleotide metabolic process"/>
    <property type="evidence" value="ECO:0007669"/>
    <property type="project" value="UniProtKB-KW"/>
</dbReference>
<evidence type="ECO:0000256" key="1">
    <source>
        <dbReference type="ARBA" id="ARBA00008023"/>
    </source>
</evidence>
<gene>
    <name evidence="12" type="ORF">FC91_GL001673</name>
</gene>
<comment type="catalytic activity">
    <reaction evidence="8 10">
        <text>dITP + H2O = dIMP + diphosphate + H(+)</text>
        <dbReference type="Rhea" id="RHEA:28342"/>
        <dbReference type="ChEBI" id="CHEBI:15377"/>
        <dbReference type="ChEBI" id="CHEBI:15378"/>
        <dbReference type="ChEBI" id="CHEBI:33019"/>
        <dbReference type="ChEBI" id="CHEBI:61194"/>
        <dbReference type="ChEBI" id="CHEBI:61382"/>
        <dbReference type="EC" id="3.6.1.66"/>
    </reaction>
</comment>
<comment type="caution">
    <text evidence="12">The sequence shown here is derived from an EMBL/GenBank/DDBJ whole genome shotgun (WGS) entry which is preliminary data.</text>
</comment>
<dbReference type="HAMAP" id="MF_01405">
    <property type="entry name" value="Non_canon_purine_NTPase"/>
    <property type="match status" value="1"/>
</dbReference>
<comment type="function">
    <text evidence="10">Pyrophosphatase that catalyzes the hydrolysis of nucleoside triphosphates to their monophosphate derivatives, with a high preference for the non-canonical purine nucleotides XTP (xanthosine triphosphate), dITP (deoxyinosine triphosphate) and ITP. Seems to function as a house-cleaning enzyme that removes non-canonical purine nucleotides from the nucleotide pool, thus preventing their incorporation into DNA/RNA and avoiding chromosomal lesions.</text>
</comment>
<evidence type="ECO:0000256" key="5">
    <source>
        <dbReference type="ARBA" id="ARBA00022801"/>
    </source>
</evidence>
<dbReference type="FunFam" id="3.90.950.10:FF:000001">
    <property type="entry name" value="dITP/XTP pyrophosphatase"/>
    <property type="match status" value="1"/>
</dbReference>
<dbReference type="RefSeq" id="WP_027828176.1">
    <property type="nucleotide sequence ID" value="NZ_AUEH01000014.1"/>
</dbReference>
<evidence type="ECO:0000256" key="8">
    <source>
        <dbReference type="ARBA" id="ARBA00051875"/>
    </source>
</evidence>
<dbReference type="NCBIfam" id="TIGR00042">
    <property type="entry name" value="RdgB/HAM1 family non-canonical purine NTP pyrophosphatase"/>
    <property type="match status" value="1"/>
</dbReference>
<keyword evidence="7 10" id="KW-0546">Nucleotide metabolism</keyword>
<dbReference type="GO" id="GO:0017111">
    <property type="term" value="F:ribonucleoside triphosphate phosphatase activity"/>
    <property type="evidence" value="ECO:0007669"/>
    <property type="project" value="InterPro"/>
</dbReference>
<dbReference type="GO" id="GO:0036222">
    <property type="term" value="F:XTP diphosphatase activity"/>
    <property type="evidence" value="ECO:0007669"/>
    <property type="project" value="UniProtKB-UniRule"/>
</dbReference>
<dbReference type="OrthoDB" id="9807456at2"/>
<comment type="catalytic activity">
    <reaction evidence="9 10">
        <text>XTP + H2O = XMP + diphosphate + H(+)</text>
        <dbReference type="Rhea" id="RHEA:28610"/>
        <dbReference type="ChEBI" id="CHEBI:15377"/>
        <dbReference type="ChEBI" id="CHEBI:15378"/>
        <dbReference type="ChEBI" id="CHEBI:33019"/>
        <dbReference type="ChEBI" id="CHEBI:57464"/>
        <dbReference type="ChEBI" id="CHEBI:61314"/>
        <dbReference type="EC" id="3.6.1.66"/>
    </reaction>
</comment>
<dbReference type="PATRIC" id="fig|1122147.4.peg.1732"/>
<dbReference type="InterPro" id="IPR020922">
    <property type="entry name" value="dITP/XTP_pyrophosphatase"/>
</dbReference>
<comment type="similarity">
    <text evidence="1 10 11">Belongs to the HAM1 NTPase family.</text>
</comment>
<feature type="active site" description="Proton acceptor" evidence="10">
    <location>
        <position position="73"/>
    </location>
</feature>
<dbReference type="SUPFAM" id="SSF52972">
    <property type="entry name" value="ITPase-like"/>
    <property type="match status" value="1"/>
</dbReference>
<dbReference type="GO" id="GO:0005829">
    <property type="term" value="C:cytosol"/>
    <property type="evidence" value="ECO:0007669"/>
    <property type="project" value="TreeGrafter"/>
</dbReference>
<protein>
    <recommendedName>
        <fullName evidence="10">dITP/XTP pyrophosphatase</fullName>
        <ecNumber evidence="10">3.6.1.66</ecNumber>
    </recommendedName>
    <alternativeName>
        <fullName evidence="10">Non-canonical purine NTP pyrophosphatase</fullName>
    </alternativeName>
    <alternativeName>
        <fullName evidence="10">Non-standard purine NTP pyrophosphatase</fullName>
    </alternativeName>
    <alternativeName>
        <fullName evidence="10">Nucleoside-triphosphate diphosphatase</fullName>
    </alternativeName>
    <alternativeName>
        <fullName evidence="10">Nucleoside-triphosphate pyrophosphatase</fullName>
        <shortName evidence="10">NTPase</shortName>
    </alternativeName>
</protein>
<dbReference type="GO" id="GO:0009146">
    <property type="term" value="P:purine nucleoside triphosphate catabolic process"/>
    <property type="evidence" value="ECO:0007669"/>
    <property type="project" value="UniProtKB-UniRule"/>
</dbReference>
<feature type="binding site" evidence="10">
    <location>
        <begin position="185"/>
        <end position="186"/>
    </location>
    <ligand>
        <name>substrate</name>
    </ligand>
</feature>
<dbReference type="EMBL" id="AZFW01000153">
    <property type="protein sequence ID" value="KRM23559.1"/>
    <property type="molecule type" value="Genomic_DNA"/>
</dbReference>
<dbReference type="PANTHER" id="PTHR11067">
    <property type="entry name" value="INOSINE TRIPHOSPHATE PYROPHOSPHATASE/HAM1 PROTEIN"/>
    <property type="match status" value="1"/>
</dbReference>
<dbReference type="Gene3D" id="3.90.950.10">
    <property type="match status" value="1"/>
</dbReference>
<feature type="binding site" evidence="10">
    <location>
        <position position="74"/>
    </location>
    <ligand>
        <name>substrate</name>
    </ligand>
</feature>
<comment type="catalytic activity">
    <reaction evidence="10">
        <text>ITP + H2O = IMP + diphosphate + H(+)</text>
        <dbReference type="Rhea" id="RHEA:29399"/>
        <dbReference type="ChEBI" id="CHEBI:15377"/>
        <dbReference type="ChEBI" id="CHEBI:15378"/>
        <dbReference type="ChEBI" id="CHEBI:33019"/>
        <dbReference type="ChEBI" id="CHEBI:58053"/>
        <dbReference type="ChEBI" id="CHEBI:61402"/>
        <dbReference type="EC" id="3.6.1.66"/>
    </reaction>
</comment>
<keyword evidence="5 10" id="KW-0378">Hydrolase</keyword>
<comment type="caution">
    <text evidence="10">Lacks conserved residue(s) required for the propagation of feature annotation.</text>
</comment>
<dbReference type="CDD" id="cd00515">
    <property type="entry name" value="HAM1"/>
    <property type="match status" value="1"/>
</dbReference>
<accession>A0A0R1WZP1</accession>
<evidence type="ECO:0000256" key="10">
    <source>
        <dbReference type="HAMAP-Rule" id="MF_01405"/>
    </source>
</evidence>
<evidence type="ECO:0000256" key="11">
    <source>
        <dbReference type="RuleBase" id="RU003781"/>
    </source>
</evidence>
<feature type="binding site" evidence="10">
    <location>
        <position position="180"/>
    </location>
    <ligand>
        <name>substrate</name>
    </ligand>
</feature>
<evidence type="ECO:0000256" key="6">
    <source>
        <dbReference type="ARBA" id="ARBA00022842"/>
    </source>
</evidence>
<sequence>MTMPKMLVVATKNPGKAREFAKMFAQAGMTIKTLLDYPDARQVNETGHSFKENAQLKADHFAHELQLPVAADDSGLMIDALHGMPGIRSARYAGDHNDAANNAKVLVEMGGLPRDQRGATFHSTLVLAWPDRPTADLIVSGEVRGEILTVPQGDNDFGYDPLFYFPPLGKTFAEMTPEEKNGVSHRGIAMRRLEQQWPVWWAAQEEDQA</sequence>
<dbReference type="GO" id="GO:0035870">
    <property type="term" value="F:dITP diphosphatase activity"/>
    <property type="evidence" value="ECO:0007669"/>
    <property type="project" value="UniProtKB-UniRule"/>
</dbReference>
<keyword evidence="3 10" id="KW-0479">Metal-binding</keyword>
<evidence type="ECO:0000313" key="12">
    <source>
        <dbReference type="EMBL" id="KRM23559.1"/>
    </source>
</evidence>
<evidence type="ECO:0000313" key="13">
    <source>
        <dbReference type="Proteomes" id="UP000050949"/>
    </source>
</evidence>
<evidence type="ECO:0000256" key="4">
    <source>
        <dbReference type="ARBA" id="ARBA00022741"/>
    </source>
</evidence>